<dbReference type="EnsemblMetazoa" id="BGLB027034-RA">
    <property type="protein sequence ID" value="BGLB027034-PA"/>
    <property type="gene ID" value="BGLB027034"/>
</dbReference>
<keyword evidence="1" id="KW-0175">Coiled coil</keyword>
<evidence type="ECO:0000313" key="4">
    <source>
        <dbReference type="Proteomes" id="UP000076420"/>
    </source>
</evidence>
<reference evidence="3" key="1">
    <citation type="submission" date="2020-05" db="UniProtKB">
        <authorList>
            <consortium name="EnsemblMetazoa"/>
        </authorList>
    </citation>
    <scope>IDENTIFICATION</scope>
    <source>
        <strain evidence="3">BB02</strain>
    </source>
</reference>
<name>A0A2C9L505_BIOGL</name>
<feature type="compositionally biased region" description="Polar residues" evidence="2">
    <location>
        <begin position="235"/>
        <end position="244"/>
    </location>
</feature>
<proteinExistence type="predicted"/>
<feature type="compositionally biased region" description="Polar residues" evidence="2">
    <location>
        <begin position="178"/>
        <end position="194"/>
    </location>
</feature>
<dbReference type="Proteomes" id="UP000076420">
    <property type="component" value="Unassembled WGS sequence"/>
</dbReference>
<dbReference type="OrthoDB" id="6119722at2759"/>
<organism evidence="3 4">
    <name type="scientific">Biomphalaria glabrata</name>
    <name type="common">Bloodfluke planorb</name>
    <name type="synonym">Freshwater snail</name>
    <dbReference type="NCBI Taxonomy" id="6526"/>
    <lineage>
        <taxon>Eukaryota</taxon>
        <taxon>Metazoa</taxon>
        <taxon>Spiralia</taxon>
        <taxon>Lophotrochozoa</taxon>
        <taxon>Mollusca</taxon>
        <taxon>Gastropoda</taxon>
        <taxon>Heterobranchia</taxon>
        <taxon>Euthyneura</taxon>
        <taxon>Panpulmonata</taxon>
        <taxon>Hygrophila</taxon>
        <taxon>Lymnaeoidea</taxon>
        <taxon>Planorbidae</taxon>
        <taxon>Biomphalaria</taxon>
    </lineage>
</organism>
<feature type="compositionally biased region" description="Basic and acidic residues" evidence="2">
    <location>
        <begin position="196"/>
        <end position="210"/>
    </location>
</feature>
<dbReference type="AlphaFoldDB" id="A0A2C9L505"/>
<evidence type="ECO:0000256" key="1">
    <source>
        <dbReference type="SAM" id="Coils"/>
    </source>
</evidence>
<feature type="region of interest" description="Disordered" evidence="2">
    <location>
        <begin position="226"/>
        <end position="248"/>
    </location>
</feature>
<dbReference type="VEuPathDB" id="VectorBase:BGLAX_042120"/>
<evidence type="ECO:0000256" key="2">
    <source>
        <dbReference type="SAM" id="MobiDB-lite"/>
    </source>
</evidence>
<evidence type="ECO:0000313" key="3">
    <source>
        <dbReference type="EnsemblMetazoa" id="BGLB027034-PB"/>
    </source>
</evidence>
<protein>
    <submittedName>
        <fullName evidence="3">Uncharacterized protein</fullName>
    </submittedName>
</protein>
<dbReference type="KEGG" id="bgt:106061151"/>
<dbReference type="EnsemblMetazoa" id="BGLB027034-RB">
    <property type="protein sequence ID" value="BGLB027034-PB"/>
    <property type="gene ID" value="BGLB027034"/>
</dbReference>
<gene>
    <name evidence="3" type="primary">106061151</name>
</gene>
<feature type="region of interest" description="Disordered" evidence="2">
    <location>
        <begin position="178"/>
        <end position="213"/>
    </location>
</feature>
<sequence length="435" mass="49809">MTSPGAGRTVHDREMSAVMYNLKEQRVLEKSLQTLDLEQSYAIRLLELDNRIIKVKYKKLKEKVSKIKSYLEPDDINELQSLEGQGKLKPLYGDCSGSAIKIAAASRRLNLGNSRASSRRSVRSALPRITFHSDESDLRCRTAPERIQRNNSVTGVFIEAPVQRLKLERPATAFTPKNFNVLNRSPTPKPSSGSEVFRDEDNANNEESKKRNLVVKETALNSGRSSISRSLSASQHHQFSSHVTNDARAGLSTAPAQYNRSRRYSHMSNDSIESNLGVNIYQERRQELLEEENQRAATLEKRTKHFLQNVDTFLQKNIPLLPGQIENESLSHNTDIKLTSKDPYSSDLTTVKYHRRRGMGVEFDDTPTYFPESNYKEKLMTLWKDMNKCRYLRVPDEKIDLSGINTLVKDQMKMFEKLKQADRPPLKEAWENKMS</sequence>
<feature type="coiled-coil region" evidence="1">
    <location>
        <begin position="282"/>
        <end position="309"/>
    </location>
</feature>
<dbReference type="VEuPathDB" id="VectorBase:BGLB027034"/>
<accession>A0A2C9L505</accession>